<dbReference type="GO" id="GO:0005615">
    <property type="term" value="C:extracellular space"/>
    <property type="evidence" value="ECO:0007669"/>
    <property type="project" value="TreeGrafter"/>
</dbReference>
<dbReference type="FunFam" id="2.30.180.10:FF:000032">
    <property type="entry name" value="Fasciclin domain-containing protein, putative"/>
    <property type="match status" value="2"/>
</dbReference>
<dbReference type="InterPro" id="IPR036378">
    <property type="entry name" value="FAS1_dom_sf"/>
</dbReference>
<reference evidence="3" key="1">
    <citation type="submission" date="2019-08" db="EMBL/GenBank/DDBJ databases">
        <title>The improved chromosome-level genome for the pearl oyster Pinctada fucata martensii using PacBio sequencing and Hi-C.</title>
        <authorList>
            <person name="Zheng Z."/>
        </authorList>
    </citation>
    <scope>NUCLEOTIDE SEQUENCE</scope>
    <source>
        <strain evidence="3">ZZ-2019</strain>
        <tissue evidence="3">Adductor muscle</tissue>
    </source>
</reference>
<dbReference type="AlphaFoldDB" id="A0AA88Y723"/>
<sequence>MYILSLFAVLGLAYAQPPNPTNASNVVDLIKPIETTLAKLIDAAGLTDILSQGGPFTIFAPDDRAFAALGQDTLDALGNDTKKLGDILKYHVVSGIIKYQDLHSNEMMLDSLLGQKIRVNYYYTSRRTVTVEGSRIVYPDKMGSNGVIHRINKVMLPPAGNIVEVLKQDGNFSTLLTAVGAAGLSNFFLQEGPYTLMAPTDHAFERLGTDLVNKLVAKPDLLAKILKYHVIHGTLYSAGMHSGTLHTFDEDDRERVYASFFGTLIDGHRVMKPDISATNGVVHKLDYVLVPNSVKSEISSL</sequence>
<evidence type="ECO:0000256" key="1">
    <source>
        <dbReference type="SAM" id="SignalP"/>
    </source>
</evidence>
<evidence type="ECO:0000259" key="2">
    <source>
        <dbReference type="PROSITE" id="PS50213"/>
    </source>
</evidence>
<feature type="domain" description="FAS1" evidence="2">
    <location>
        <begin position="20"/>
        <end position="155"/>
    </location>
</feature>
<gene>
    <name evidence="3" type="ORF">FSP39_000017</name>
</gene>
<dbReference type="GO" id="GO:0050839">
    <property type="term" value="F:cell adhesion molecule binding"/>
    <property type="evidence" value="ECO:0007669"/>
    <property type="project" value="TreeGrafter"/>
</dbReference>
<name>A0AA88Y723_PINIB</name>
<keyword evidence="1" id="KW-0732">Signal</keyword>
<evidence type="ECO:0000313" key="4">
    <source>
        <dbReference type="Proteomes" id="UP001186944"/>
    </source>
</evidence>
<dbReference type="SMART" id="SM00554">
    <property type="entry name" value="FAS1"/>
    <property type="match status" value="2"/>
</dbReference>
<proteinExistence type="predicted"/>
<protein>
    <recommendedName>
        <fullName evidence="2">FAS1 domain-containing protein</fullName>
    </recommendedName>
</protein>
<dbReference type="GO" id="GO:0031012">
    <property type="term" value="C:extracellular matrix"/>
    <property type="evidence" value="ECO:0007669"/>
    <property type="project" value="TreeGrafter"/>
</dbReference>
<feature type="signal peptide" evidence="1">
    <location>
        <begin position="1"/>
        <end position="15"/>
    </location>
</feature>
<dbReference type="PANTHER" id="PTHR10900">
    <property type="entry name" value="PERIOSTIN-RELATED"/>
    <property type="match status" value="1"/>
</dbReference>
<dbReference type="InterPro" id="IPR050904">
    <property type="entry name" value="Adhesion/Biosynth-related"/>
</dbReference>
<dbReference type="Proteomes" id="UP001186944">
    <property type="component" value="Unassembled WGS sequence"/>
</dbReference>
<dbReference type="Gene3D" id="2.30.180.10">
    <property type="entry name" value="FAS1 domain"/>
    <property type="match status" value="2"/>
</dbReference>
<dbReference type="EMBL" id="VSWD01000006">
    <property type="protein sequence ID" value="KAK3099137.1"/>
    <property type="molecule type" value="Genomic_DNA"/>
</dbReference>
<comment type="caution">
    <text evidence="3">The sequence shown here is derived from an EMBL/GenBank/DDBJ whole genome shotgun (WGS) entry which is preliminary data.</text>
</comment>
<feature type="chain" id="PRO_5041633719" description="FAS1 domain-containing protein" evidence="1">
    <location>
        <begin position="16"/>
        <end position="301"/>
    </location>
</feature>
<dbReference type="InterPro" id="IPR000782">
    <property type="entry name" value="FAS1_domain"/>
</dbReference>
<dbReference type="PANTHER" id="PTHR10900:SF77">
    <property type="entry name" value="FI19380P1"/>
    <property type="match status" value="1"/>
</dbReference>
<feature type="domain" description="FAS1" evidence="2">
    <location>
        <begin position="159"/>
        <end position="289"/>
    </location>
</feature>
<dbReference type="GO" id="GO:0007155">
    <property type="term" value="P:cell adhesion"/>
    <property type="evidence" value="ECO:0007669"/>
    <property type="project" value="TreeGrafter"/>
</dbReference>
<keyword evidence="4" id="KW-1185">Reference proteome</keyword>
<dbReference type="SUPFAM" id="SSF82153">
    <property type="entry name" value="FAS1 domain"/>
    <property type="match status" value="2"/>
</dbReference>
<accession>A0AA88Y723</accession>
<evidence type="ECO:0000313" key="3">
    <source>
        <dbReference type="EMBL" id="KAK3099137.1"/>
    </source>
</evidence>
<dbReference type="PROSITE" id="PS50213">
    <property type="entry name" value="FAS1"/>
    <property type="match status" value="2"/>
</dbReference>
<organism evidence="3 4">
    <name type="scientific">Pinctada imbricata</name>
    <name type="common">Atlantic pearl-oyster</name>
    <name type="synonym">Pinctada martensii</name>
    <dbReference type="NCBI Taxonomy" id="66713"/>
    <lineage>
        <taxon>Eukaryota</taxon>
        <taxon>Metazoa</taxon>
        <taxon>Spiralia</taxon>
        <taxon>Lophotrochozoa</taxon>
        <taxon>Mollusca</taxon>
        <taxon>Bivalvia</taxon>
        <taxon>Autobranchia</taxon>
        <taxon>Pteriomorphia</taxon>
        <taxon>Pterioida</taxon>
        <taxon>Pterioidea</taxon>
        <taxon>Pteriidae</taxon>
        <taxon>Pinctada</taxon>
    </lineage>
</organism>
<dbReference type="Pfam" id="PF02469">
    <property type="entry name" value="Fasciclin"/>
    <property type="match status" value="2"/>
</dbReference>
<dbReference type="GO" id="GO:0030198">
    <property type="term" value="P:extracellular matrix organization"/>
    <property type="evidence" value="ECO:0007669"/>
    <property type="project" value="TreeGrafter"/>
</dbReference>